<gene>
    <name evidence="4" type="ORF">D4764_14G0009320</name>
</gene>
<dbReference type="SUPFAM" id="SSF52058">
    <property type="entry name" value="L domain-like"/>
    <property type="match status" value="1"/>
</dbReference>
<organism evidence="4 5">
    <name type="scientific">Takifugu flavidus</name>
    <name type="common">sansaifugu</name>
    <dbReference type="NCBI Taxonomy" id="433684"/>
    <lineage>
        <taxon>Eukaryota</taxon>
        <taxon>Metazoa</taxon>
        <taxon>Chordata</taxon>
        <taxon>Craniata</taxon>
        <taxon>Vertebrata</taxon>
        <taxon>Euteleostomi</taxon>
        <taxon>Actinopterygii</taxon>
        <taxon>Neopterygii</taxon>
        <taxon>Teleostei</taxon>
        <taxon>Neoteleostei</taxon>
        <taxon>Acanthomorphata</taxon>
        <taxon>Eupercaria</taxon>
        <taxon>Tetraodontiformes</taxon>
        <taxon>Tetradontoidea</taxon>
        <taxon>Tetraodontidae</taxon>
        <taxon>Takifugu</taxon>
    </lineage>
</organism>
<dbReference type="Pfam" id="PF00560">
    <property type="entry name" value="LRR_1"/>
    <property type="match status" value="1"/>
</dbReference>
<dbReference type="InterPro" id="IPR001611">
    <property type="entry name" value="Leu-rich_rpt"/>
</dbReference>
<evidence type="ECO:0000256" key="3">
    <source>
        <dbReference type="SAM" id="MobiDB-lite"/>
    </source>
</evidence>
<proteinExistence type="predicted"/>
<dbReference type="Proteomes" id="UP000324091">
    <property type="component" value="Chromosome 14"/>
</dbReference>
<evidence type="ECO:0000313" key="4">
    <source>
        <dbReference type="EMBL" id="TWW74929.1"/>
    </source>
</evidence>
<dbReference type="PANTHER" id="PTHR47114">
    <property type="match status" value="1"/>
</dbReference>
<feature type="region of interest" description="Disordered" evidence="3">
    <location>
        <begin position="360"/>
        <end position="394"/>
    </location>
</feature>
<dbReference type="InterPro" id="IPR051071">
    <property type="entry name" value="LRR-bact_E3_ubiq_ligases"/>
</dbReference>
<comment type="caution">
    <text evidence="4">The sequence shown here is derived from an EMBL/GenBank/DDBJ whole genome shotgun (WGS) entry which is preliminary data.</text>
</comment>
<protein>
    <recommendedName>
        <fullName evidence="6">Oligodendrocyte-myelin glycoprotein</fullName>
    </recommendedName>
</protein>
<dbReference type="AlphaFoldDB" id="A0A5C6P7P4"/>
<dbReference type="SMART" id="SM00369">
    <property type="entry name" value="LRR_TYP"/>
    <property type="match status" value="3"/>
</dbReference>
<dbReference type="InterPro" id="IPR032675">
    <property type="entry name" value="LRR_dom_sf"/>
</dbReference>
<keyword evidence="5" id="KW-1185">Reference proteome</keyword>
<name>A0A5C6P7P4_9TELE</name>
<evidence type="ECO:0000256" key="1">
    <source>
        <dbReference type="ARBA" id="ARBA00022614"/>
    </source>
</evidence>
<evidence type="ECO:0000313" key="5">
    <source>
        <dbReference type="Proteomes" id="UP000324091"/>
    </source>
</evidence>
<dbReference type="Pfam" id="PF13855">
    <property type="entry name" value="LRR_8"/>
    <property type="match status" value="1"/>
</dbReference>
<feature type="compositionally biased region" description="Low complexity" evidence="3">
    <location>
        <begin position="361"/>
        <end position="394"/>
    </location>
</feature>
<dbReference type="EMBL" id="RHFK02000006">
    <property type="protein sequence ID" value="TWW74929.1"/>
    <property type="molecule type" value="Genomic_DNA"/>
</dbReference>
<keyword evidence="2" id="KW-0677">Repeat</keyword>
<feature type="compositionally biased region" description="Basic and acidic residues" evidence="3">
    <location>
        <begin position="38"/>
        <end position="48"/>
    </location>
</feature>
<dbReference type="InterPro" id="IPR003591">
    <property type="entry name" value="Leu-rich_rpt_typical-subtyp"/>
</dbReference>
<dbReference type="PROSITE" id="PS51450">
    <property type="entry name" value="LRR"/>
    <property type="match status" value="1"/>
</dbReference>
<dbReference type="Gene3D" id="3.80.10.10">
    <property type="entry name" value="Ribonuclease Inhibitor"/>
    <property type="match status" value="2"/>
</dbReference>
<keyword evidence="1" id="KW-0433">Leucine-rich repeat</keyword>
<evidence type="ECO:0000256" key="2">
    <source>
        <dbReference type="ARBA" id="ARBA00022737"/>
    </source>
</evidence>
<dbReference type="PANTHER" id="PTHR47114:SF4">
    <property type="entry name" value="OLIGODENDROCYTE MYELIN GLYCOPROTEIN B"/>
    <property type="match status" value="1"/>
</dbReference>
<evidence type="ECO:0008006" key="6">
    <source>
        <dbReference type="Google" id="ProtNLM"/>
    </source>
</evidence>
<accession>A0A5C6P7P4</accession>
<dbReference type="GO" id="GO:0031102">
    <property type="term" value="P:neuron projection regeneration"/>
    <property type="evidence" value="ECO:0007669"/>
    <property type="project" value="TreeGrafter"/>
</dbReference>
<sequence length="459" mass="50853">MLDMCTLMGTSAVNEKPQLIPTLKGGEENGVQGSGGEAEGKQKDEKRLSTQSDVLENYNRGFSSFIDDGLVLPNTGPSAPLLELLCVLLSCSQALAECPSVCFCSRNHRDVDCSCKALRHLPDGLQLNLVSLNLSHNRFLNLDGQLTVYTHLRFLDLSHNWLSHLPAGLPRSLWQLHASSNRLKSLSKNDTVHQWNLRLLDLSANRLERAAFINNTLTSLSLLNLSHNHFWTIPTNLPVNLKTIDLSHNFLFLVLPGSLDRLPRLAHFHLHHNRFSTLPFGALDKLVSLSVVTLWDNPWACHHYGNISYLISWTQQTPANVLGCPCSTQPVCGGLHLGRGEGQHYAHMPTEANVTEWLHFSSSSQPNTPSTPKGSSSTPRQALTSTPNVSVSSKSSHQSVEDWLFTERSSTRVKKTPALGSRRKNQAIPNSNAPNFTTGCLLFLLHQLGLLPFLQQHFL</sequence>
<reference evidence="4 5" key="1">
    <citation type="submission" date="2019-04" db="EMBL/GenBank/DDBJ databases">
        <title>Chromosome genome assembly for Takifugu flavidus.</title>
        <authorList>
            <person name="Xiao S."/>
        </authorList>
    </citation>
    <scope>NUCLEOTIDE SEQUENCE [LARGE SCALE GENOMIC DNA]</scope>
    <source>
        <strain evidence="4">HTHZ2018</strain>
        <tissue evidence="4">Muscle</tissue>
    </source>
</reference>
<feature type="region of interest" description="Disordered" evidence="3">
    <location>
        <begin position="16"/>
        <end position="48"/>
    </location>
</feature>